<keyword evidence="3" id="KW-1185">Reference proteome</keyword>
<dbReference type="AlphaFoldDB" id="A0A9N9IE78"/>
<protein>
    <submittedName>
        <fullName evidence="2">19771_t:CDS:1</fullName>
    </submittedName>
</protein>
<gene>
    <name evidence="2" type="ORF">CPELLU_LOCUS13639</name>
</gene>
<sequence length="45" mass="4986">MEEGSLPSPLVQSFNKPFTDQPNSSVLEGANDVNENKTSERLEHI</sequence>
<evidence type="ECO:0000313" key="2">
    <source>
        <dbReference type="EMBL" id="CAG8733349.1"/>
    </source>
</evidence>
<evidence type="ECO:0000256" key="1">
    <source>
        <dbReference type="SAM" id="MobiDB-lite"/>
    </source>
</evidence>
<proteinExistence type="predicted"/>
<organism evidence="2 3">
    <name type="scientific">Cetraspora pellucida</name>
    <dbReference type="NCBI Taxonomy" id="1433469"/>
    <lineage>
        <taxon>Eukaryota</taxon>
        <taxon>Fungi</taxon>
        <taxon>Fungi incertae sedis</taxon>
        <taxon>Mucoromycota</taxon>
        <taxon>Glomeromycotina</taxon>
        <taxon>Glomeromycetes</taxon>
        <taxon>Diversisporales</taxon>
        <taxon>Gigasporaceae</taxon>
        <taxon>Cetraspora</taxon>
    </lineage>
</organism>
<feature type="compositionally biased region" description="Basic and acidic residues" evidence="1">
    <location>
        <begin position="34"/>
        <end position="45"/>
    </location>
</feature>
<feature type="region of interest" description="Disordered" evidence="1">
    <location>
        <begin position="1"/>
        <end position="45"/>
    </location>
</feature>
<reference evidence="2" key="1">
    <citation type="submission" date="2021-06" db="EMBL/GenBank/DDBJ databases">
        <authorList>
            <person name="Kallberg Y."/>
            <person name="Tangrot J."/>
            <person name="Rosling A."/>
        </authorList>
    </citation>
    <scope>NUCLEOTIDE SEQUENCE</scope>
    <source>
        <strain evidence="2">FL966</strain>
    </source>
</reference>
<dbReference type="EMBL" id="CAJVQA010014805">
    <property type="protein sequence ID" value="CAG8733349.1"/>
    <property type="molecule type" value="Genomic_DNA"/>
</dbReference>
<accession>A0A9N9IE78</accession>
<dbReference type="Proteomes" id="UP000789759">
    <property type="component" value="Unassembled WGS sequence"/>
</dbReference>
<dbReference type="OrthoDB" id="2409162at2759"/>
<name>A0A9N9IE78_9GLOM</name>
<comment type="caution">
    <text evidence="2">The sequence shown here is derived from an EMBL/GenBank/DDBJ whole genome shotgun (WGS) entry which is preliminary data.</text>
</comment>
<feature type="non-terminal residue" evidence="2">
    <location>
        <position position="45"/>
    </location>
</feature>
<feature type="compositionally biased region" description="Polar residues" evidence="1">
    <location>
        <begin position="10"/>
        <end position="26"/>
    </location>
</feature>
<feature type="non-terminal residue" evidence="2">
    <location>
        <position position="1"/>
    </location>
</feature>
<evidence type="ECO:0000313" key="3">
    <source>
        <dbReference type="Proteomes" id="UP000789759"/>
    </source>
</evidence>